<accession>A0AAP4A9H4</accession>
<name>A0AAP4A9H4_CLOPF</name>
<organism evidence="2 3">
    <name type="scientific">Clostridium perfringens</name>
    <dbReference type="NCBI Taxonomy" id="1502"/>
    <lineage>
        <taxon>Bacteria</taxon>
        <taxon>Bacillati</taxon>
        <taxon>Bacillota</taxon>
        <taxon>Clostridia</taxon>
        <taxon>Eubacteriales</taxon>
        <taxon>Clostridiaceae</taxon>
        <taxon>Clostridium</taxon>
    </lineage>
</organism>
<reference evidence="2" key="1">
    <citation type="submission" date="2023-04" db="EMBL/GenBank/DDBJ databases">
        <title>Epidemiological investigation of Clostridium perfringens isolated from cattle.</title>
        <authorList>
            <person name="Tian R."/>
        </authorList>
    </citation>
    <scope>NUCLEOTIDE SEQUENCE</scope>
    <source>
        <strain evidence="2">ZWCP172</strain>
    </source>
</reference>
<evidence type="ECO:0000313" key="3">
    <source>
        <dbReference type="Proteomes" id="UP001222958"/>
    </source>
</evidence>
<dbReference type="InterPro" id="IPR010056">
    <property type="entry name" value="Phage_rep_org__N"/>
</dbReference>
<gene>
    <name evidence="2" type="ORF">QDQ28_14225</name>
</gene>
<proteinExistence type="predicted"/>
<protein>
    <submittedName>
        <fullName evidence="2">Phage replisome organizer N-terminal domain-containing protein</fullName>
    </submittedName>
</protein>
<dbReference type="Proteomes" id="UP001222958">
    <property type="component" value="Unassembled WGS sequence"/>
</dbReference>
<evidence type="ECO:0000313" key="2">
    <source>
        <dbReference type="EMBL" id="MDH2337332.1"/>
    </source>
</evidence>
<evidence type="ECO:0000259" key="1">
    <source>
        <dbReference type="Pfam" id="PF09681"/>
    </source>
</evidence>
<dbReference type="AlphaFoldDB" id="A0AAP4A9H4"/>
<dbReference type="NCBIfam" id="TIGR01714">
    <property type="entry name" value="phage_rep_org_N"/>
    <property type="match status" value="1"/>
</dbReference>
<sequence length="308" mass="35988">MSDNKKYYYLKLKENFFDSAEIKVLESMPNGYKYSNLLLKLYLKALKFNGKLRLNEFIPYNHQMIAAVTGIDIDTVKVAFDLFEQLKLIEVMDDGTIYMLEIQNFIGKSSTEADRIRAYRNEIDNNKKKGLKEVGQTCPQDSVQMYDKSTPELELELELEKELEIDYSYSEAREKELAEIMKFCQKNQYKLKKSDANQLIETYGSNTLKKAIVTTVSTKAFEEGKINGKNSYLIKVLNDLSSEQKKIVNIKYENSDKKPARQANFTQREYDYEELEKELLEDSLEDPLEDAFKLGERVENILSKYREE</sequence>
<comment type="caution">
    <text evidence="2">The sequence shown here is derived from an EMBL/GenBank/DDBJ whole genome shotgun (WGS) entry which is preliminary data.</text>
</comment>
<feature type="domain" description="Phage replisome organiser N-terminal" evidence="1">
    <location>
        <begin position="9"/>
        <end position="122"/>
    </location>
</feature>
<dbReference type="EMBL" id="JARVUX010000012">
    <property type="protein sequence ID" value="MDH2337332.1"/>
    <property type="molecule type" value="Genomic_DNA"/>
</dbReference>
<dbReference type="RefSeq" id="WP_279858294.1">
    <property type="nucleotide sequence ID" value="NZ_JARVUX010000012.1"/>
</dbReference>
<dbReference type="Pfam" id="PF09681">
    <property type="entry name" value="Phage_rep_org_N"/>
    <property type="match status" value="1"/>
</dbReference>